<sequence>MLLCNPSAGLILSSGAGSEVQFSSAGFYQENGDQCYKRITNLYDLDSYSNAFYQAAIQDLSDRRANGYRLHNFILSNDIEKWSAAFLDPSWTHQVIRSVEV</sequence>
<evidence type="ECO:0000313" key="1">
    <source>
        <dbReference type="EMBL" id="EJW74456.1"/>
    </source>
</evidence>
<proteinExistence type="predicted"/>
<gene>
    <name evidence="1" type="ORF">WUBG_14635</name>
</gene>
<comment type="caution">
    <text evidence="1">The sequence shown here is derived from an EMBL/GenBank/DDBJ whole genome shotgun (WGS) entry which is preliminary data.</text>
</comment>
<dbReference type="EMBL" id="ADBV01012200">
    <property type="protein sequence ID" value="EJW74456.1"/>
    <property type="molecule type" value="Genomic_DNA"/>
</dbReference>
<organism evidence="1 2">
    <name type="scientific">Wuchereria bancrofti</name>
    <dbReference type="NCBI Taxonomy" id="6293"/>
    <lineage>
        <taxon>Eukaryota</taxon>
        <taxon>Metazoa</taxon>
        <taxon>Ecdysozoa</taxon>
        <taxon>Nematoda</taxon>
        <taxon>Chromadorea</taxon>
        <taxon>Rhabditida</taxon>
        <taxon>Spirurina</taxon>
        <taxon>Spiruromorpha</taxon>
        <taxon>Filarioidea</taxon>
        <taxon>Onchocercidae</taxon>
        <taxon>Wuchereria</taxon>
    </lineage>
</organism>
<dbReference type="Proteomes" id="UP000004810">
    <property type="component" value="Unassembled WGS sequence"/>
</dbReference>
<evidence type="ECO:0000313" key="2">
    <source>
        <dbReference type="Proteomes" id="UP000004810"/>
    </source>
</evidence>
<name>J9DXD8_WUCBA</name>
<protein>
    <submittedName>
        <fullName evidence="1">Uncharacterized protein</fullName>
    </submittedName>
</protein>
<reference evidence="2" key="1">
    <citation type="submission" date="2012-08" db="EMBL/GenBank/DDBJ databases">
        <title>The Genome Sequence of Wuchereria bancrofti.</title>
        <authorList>
            <person name="Nutman T.B."/>
            <person name="Fink D.L."/>
            <person name="Russ C."/>
            <person name="Young S."/>
            <person name="Zeng Q."/>
            <person name="Koehrsen M."/>
            <person name="Alvarado L."/>
            <person name="Berlin A."/>
            <person name="Chapman S.B."/>
            <person name="Chen Z."/>
            <person name="Freedman E."/>
            <person name="Gellesch M."/>
            <person name="Goldberg J."/>
            <person name="Griggs A."/>
            <person name="Gujja S."/>
            <person name="Heilman E.R."/>
            <person name="Heiman D."/>
            <person name="Hepburn T."/>
            <person name="Howarth C."/>
            <person name="Jen D."/>
            <person name="Larson L."/>
            <person name="Lewis B."/>
            <person name="Mehta T."/>
            <person name="Park D."/>
            <person name="Pearson M."/>
            <person name="Roberts A."/>
            <person name="Saif S."/>
            <person name="Shea T."/>
            <person name="Shenoy N."/>
            <person name="Sisk P."/>
            <person name="Stolte C."/>
            <person name="Sykes S."/>
            <person name="Walk T."/>
            <person name="White J."/>
            <person name="Yandava C."/>
            <person name="Haas B."/>
            <person name="Henn M.R."/>
            <person name="Nusbaum C."/>
            <person name="Birren B."/>
        </authorList>
    </citation>
    <scope>NUCLEOTIDE SEQUENCE [LARGE SCALE GENOMIC DNA]</scope>
    <source>
        <strain evidence="2">NA</strain>
    </source>
</reference>
<accession>J9DXD8</accession>
<dbReference type="AlphaFoldDB" id="J9DXD8"/>